<evidence type="ECO:0000313" key="3">
    <source>
        <dbReference type="Proteomes" id="UP000195080"/>
    </source>
</evidence>
<dbReference type="RefSeq" id="WP_339099667.1">
    <property type="nucleotide sequence ID" value="NZ_CP147248.1"/>
</dbReference>
<gene>
    <name evidence="2" type="ORF">A5866_002068</name>
</gene>
<feature type="domain" description="NB-ARC" evidence="1">
    <location>
        <begin position="181"/>
        <end position="331"/>
    </location>
</feature>
<name>A0ABZ2TA28_9ENTE</name>
<organism evidence="2 3">
    <name type="scientific">Candidatus Enterococcus lemimoniae</name>
    <dbReference type="NCBI Taxonomy" id="1834167"/>
    <lineage>
        <taxon>Bacteria</taxon>
        <taxon>Bacillati</taxon>
        <taxon>Bacillota</taxon>
        <taxon>Bacilli</taxon>
        <taxon>Lactobacillales</taxon>
        <taxon>Enterococcaceae</taxon>
        <taxon>Enterococcus</taxon>
    </lineage>
</organism>
<keyword evidence="3" id="KW-1185">Reference proteome</keyword>
<reference evidence="3" key="1">
    <citation type="submission" date="2017-05" db="EMBL/GenBank/DDBJ databases">
        <title>The Genome Sequence of EEnterococcus faecalis 9F2_4866.</title>
        <authorList>
            <consortium name="The Broad Institute Genomics Platform"/>
            <consortium name="The Broad Institute Genomic Center for Infectious Diseases"/>
            <person name="Earl A."/>
            <person name="Manson A."/>
            <person name="Schwartman J."/>
            <person name="Gilmore M."/>
            <person name="Abouelleil A."/>
            <person name="Cao P."/>
            <person name="Chapman S."/>
            <person name="Cusick C."/>
            <person name="Shea T."/>
            <person name="Young S."/>
            <person name="Neafsey D."/>
            <person name="Nusbaum C."/>
            <person name="Birren B."/>
        </authorList>
    </citation>
    <scope>NUCLEOTIDE SEQUENCE [LARGE SCALE GENOMIC DNA]</scope>
    <source>
        <strain evidence="3">12C11_DIV0727</strain>
    </source>
</reference>
<dbReference type="EMBL" id="CP147248">
    <property type="protein sequence ID" value="WYJ86984.1"/>
    <property type="molecule type" value="Genomic_DNA"/>
</dbReference>
<dbReference type="Pfam" id="PF00931">
    <property type="entry name" value="NB-ARC"/>
    <property type="match status" value="1"/>
</dbReference>
<proteinExistence type="predicted"/>
<evidence type="ECO:0000259" key="1">
    <source>
        <dbReference type="Pfam" id="PF00931"/>
    </source>
</evidence>
<dbReference type="Gene3D" id="3.40.50.300">
    <property type="entry name" value="P-loop containing nucleotide triphosphate hydrolases"/>
    <property type="match status" value="1"/>
</dbReference>
<evidence type="ECO:0000313" key="2">
    <source>
        <dbReference type="EMBL" id="WYJ86984.1"/>
    </source>
</evidence>
<protein>
    <recommendedName>
        <fullName evidence="1">NB-ARC domain-containing protein</fullName>
    </recommendedName>
</protein>
<accession>A0ABZ2TA28</accession>
<dbReference type="InterPro" id="IPR002182">
    <property type="entry name" value="NB-ARC"/>
</dbReference>
<dbReference type="Proteomes" id="UP000195080">
    <property type="component" value="Chromosome"/>
</dbReference>
<dbReference type="InterPro" id="IPR027417">
    <property type="entry name" value="P-loop_NTPase"/>
</dbReference>
<dbReference type="SUPFAM" id="SSF52540">
    <property type="entry name" value="P-loop containing nucleoside triphosphate hydrolases"/>
    <property type="match status" value="1"/>
</dbReference>
<sequence>MFSFSLFCKTFSLHEKGGKGEIAKQLSYILAPKYKGADETFIRMFNGEHKCRDLYKGINDILSAQDTVIEFPNYIHKVSQKLSDKRNSFNFETNKIDELNSIIESSINLTSSVQEGLLKSYKINRKKKVFVFLAEALYYSVCAQHGRLPEYKEVKGRFSEKYQELLTQSPYALTNTYKERTEKDEIWEALIDDSQKIILKGLSGIGKSEFAKDIWKTTRESEICNYLAWINYEGDLESSIYNQFLDLVDEPLETKRNKLNKMLREMDNDLFIIIDNFYSTEEKDKFLIELSGRNCHVLVTTKELLNYSGFENYELGSLSEENCVSLFKNYYTLEDDESKMNSIMNSIGRHTLLLELMAKNAYVEEFTLDELIELISENGIDYSDVKVDSTHEFLLTEETIIRQTQLLFSSMQKRLSEEEIDLLIKFAIFKTLPFNKKLIEKWFELSDTNYLSRLEKLGWISCEYRESNKYYSIHQIPAYCLLSQYNLSSFFEIFIDRMFSVADIGDSKLKDLAYYMTYVQEFLETFNNLNYPIESISIPYYEIQKNMIMLNILVAQDIVRSTEKIVNAKKYVNFVESNLSKMLIDKKKDGSIPEDECIFLFHTLCFLGNNYMDIGKSKTAKRLYELARSLLVEENKSEYLIYLVNLFNLYQNDANYESILKHINTMLTFMLENFNESTIRREIIVTLVSIADYQIEVGLDSFAEMSLELASTKLQFSRNELDKNTYILFNAIITEQQGCLCVIRKDYEEAKNFFSSAYEEIKYLLGDSHPKTVKLAKALISLDSTSGFSEE</sequence>